<evidence type="ECO:0000256" key="4">
    <source>
        <dbReference type="ARBA" id="ARBA00023180"/>
    </source>
</evidence>
<dbReference type="PANTHER" id="PTHR11036">
    <property type="entry name" value="SEMAPHORIN"/>
    <property type="match status" value="1"/>
</dbReference>
<dbReference type="PROSITE" id="PS51004">
    <property type="entry name" value="SEMA"/>
    <property type="match status" value="1"/>
</dbReference>
<proteinExistence type="predicted"/>
<dbReference type="Gene3D" id="2.130.10.10">
    <property type="entry name" value="YVTN repeat-like/Quinoprotein amine dehydrogenase"/>
    <property type="match status" value="1"/>
</dbReference>
<dbReference type="GO" id="GO:0071526">
    <property type="term" value="P:semaphorin-plexin signaling pathway"/>
    <property type="evidence" value="ECO:0007669"/>
    <property type="project" value="TreeGrafter"/>
</dbReference>
<dbReference type="SUPFAM" id="SSF101912">
    <property type="entry name" value="Sema domain"/>
    <property type="match status" value="1"/>
</dbReference>
<dbReference type="GO" id="GO:0030335">
    <property type="term" value="P:positive regulation of cell migration"/>
    <property type="evidence" value="ECO:0007669"/>
    <property type="project" value="TreeGrafter"/>
</dbReference>
<dbReference type="Proteomes" id="UP000694388">
    <property type="component" value="Unplaced"/>
</dbReference>
<dbReference type="GO" id="GO:0045499">
    <property type="term" value="F:chemorepellent activity"/>
    <property type="evidence" value="ECO:0007669"/>
    <property type="project" value="TreeGrafter"/>
</dbReference>
<keyword evidence="2" id="KW-0472">Membrane</keyword>
<dbReference type="Pfam" id="PF01437">
    <property type="entry name" value="PSI"/>
    <property type="match status" value="1"/>
</dbReference>
<dbReference type="InterPro" id="IPR036352">
    <property type="entry name" value="Semap_dom_sf"/>
</dbReference>
<dbReference type="Pfam" id="PF01403">
    <property type="entry name" value="Sema"/>
    <property type="match status" value="1"/>
</dbReference>
<comment type="caution">
    <text evidence="5">Lacks conserved residue(s) required for the propagation of feature annotation.</text>
</comment>
<dbReference type="Ensembl" id="ENSEBUT00000008220.1">
    <property type="protein sequence ID" value="ENSEBUP00000007732.1"/>
    <property type="gene ID" value="ENSEBUG00000005017.1"/>
</dbReference>
<sequence>MNAGERGERLGRLVDVAMARPITLGLCCWLAVTLSVSAFPEDVFPINIVDAKYTSRYPTFLGVWTKGDGRRHKLYFRLMVSANRTLFIAARDHVYHIDLDAPAGTEIQGEKTLTWKSKAHDKQICTMKGKQKEECHNYIKVIAPRPGGPLLVCGTNAFNPLCRDYLLPPKGASGWGEPGGVARQSGPEASGMARCPYDSTHSNVALFSGGMLYSATVTDFLASDAVIYRSIGAGPALRTLKYDSKWLKEPKFVHAVDFGNYIYYFFREIAVEHTSMGKVVFSRVARVCKNDAGGSQRVLQRHWTSFVKARLACSLPGQAGEPSFFFDELRAATDVLAAAGRHLVLAVFTTPQNSIPGSAVCAFDMDEVATMFHGRFKEQLSPEAAWTTVPAENVPQPRPGCCAGLGPAKDFRSSADFPDETLSFIKAHPLMHGLVPPVFGRPWFTRTMVRHRLTRIAADVSAGPYGNATVLYLGTEDGLLFKVLGPGLGPSVNPLLLEEIHAYSTQRCSVEGEDEQEVLDLFLDVPRHVIYVAFSACIVRIPLSRCARYAQCRRSCLSARDPYCGWVSTGTCTYLSAGTSSSFEQSLESEDDDHTPMCHAGGYASVNGHGGSAEALPALATGARRLKPTSPVPTMPVPGAQHPSMLAPSPHARGQEGGLSDGHVASLFSDKSVDLTVLAACVTAAFALGAVLSGVGVYCFCGGGGVGGDTSGHKSSRSTLQAGTALRGETTFSGAYGSSLGTSLSALEVYDAKGDCEDEACPPFLANGAAKAEQIRLDLGALPTPEATPVLPLKSQSNAPRHAGAWETVHNARNSSSFGSSVSRELVQPVPLPPPPQSSIVASPEPSLSLRGEQRLEDVFRHLGESGRTPTGVPAEEQQQRQQRQRRARAPLHGAASLRLHHVPPGRGSPEPPIPPTRVDSVQTGLAFPQPRTSSQGSSVGTRSVGGTGGAEVALPRTNAGLKRTHSLLRPEVAMVRLANTGTATSAGSGPCA</sequence>
<name>A0A8C4NH77_EPTBU</name>
<dbReference type="GO" id="GO:0005886">
    <property type="term" value="C:plasma membrane"/>
    <property type="evidence" value="ECO:0007669"/>
    <property type="project" value="TreeGrafter"/>
</dbReference>
<organism evidence="8 9">
    <name type="scientific">Eptatretus burgeri</name>
    <name type="common">Inshore hagfish</name>
    <dbReference type="NCBI Taxonomy" id="7764"/>
    <lineage>
        <taxon>Eukaryota</taxon>
        <taxon>Metazoa</taxon>
        <taxon>Chordata</taxon>
        <taxon>Craniata</taxon>
        <taxon>Vertebrata</taxon>
        <taxon>Cyclostomata</taxon>
        <taxon>Myxini</taxon>
        <taxon>Myxiniformes</taxon>
        <taxon>Myxinidae</taxon>
        <taxon>Eptatretinae</taxon>
        <taxon>Eptatretus</taxon>
    </lineage>
</organism>
<dbReference type="SMART" id="SM00630">
    <property type="entry name" value="Sema"/>
    <property type="match status" value="1"/>
</dbReference>
<evidence type="ECO:0000313" key="8">
    <source>
        <dbReference type="Ensembl" id="ENSEBUP00000007732.1"/>
    </source>
</evidence>
<comment type="subcellular location">
    <subcellularLocation>
        <location evidence="1">Membrane</location>
    </subcellularLocation>
</comment>
<evidence type="ECO:0000313" key="9">
    <source>
        <dbReference type="Proteomes" id="UP000694388"/>
    </source>
</evidence>
<dbReference type="AlphaFoldDB" id="A0A8C4NH77"/>
<reference evidence="8" key="1">
    <citation type="submission" date="2025-08" db="UniProtKB">
        <authorList>
            <consortium name="Ensembl"/>
        </authorList>
    </citation>
    <scope>IDENTIFICATION</scope>
</reference>
<protein>
    <submittedName>
        <fullName evidence="8">Semaphorin 6C</fullName>
    </submittedName>
</protein>
<feature type="compositionally biased region" description="Low complexity" evidence="6">
    <location>
        <begin position="815"/>
        <end position="829"/>
    </location>
</feature>
<dbReference type="GO" id="GO:0030215">
    <property type="term" value="F:semaphorin receptor binding"/>
    <property type="evidence" value="ECO:0007669"/>
    <property type="project" value="InterPro"/>
</dbReference>
<reference evidence="8" key="2">
    <citation type="submission" date="2025-09" db="UniProtKB">
        <authorList>
            <consortium name="Ensembl"/>
        </authorList>
    </citation>
    <scope>IDENTIFICATION</scope>
</reference>
<evidence type="ECO:0000256" key="5">
    <source>
        <dbReference type="PROSITE-ProRule" id="PRU00352"/>
    </source>
</evidence>
<keyword evidence="3" id="KW-1015">Disulfide bond</keyword>
<feature type="region of interest" description="Disordered" evidence="6">
    <location>
        <begin position="864"/>
        <end position="957"/>
    </location>
</feature>
<feature type="region of interest" description="Disordered" evidence="6">
    <location>
        <begin position="813"/>
        <end position="848"/>
    </location>
</feature>
<feature type="domain" description="Sema" evidence="7">
    <location>
        <begin position="43"/>
        <end position="543"/>
    </location>
</feature>
<evidence type="ECO:0000256" key="6">
    <source>
        <dbReference type="SAM" id="MobiDB-lite"/>
    </source>
</evidence>
<dbReference type="GeneTree" id="ENSGT00940000158641"/>
<dbReference type="SUPFAM" id="SSF103575">
    <property type="entry name" value="Plexin repeat"/>
    <property type="match status" value="1"/>
</dbReference>
<evidence type="ECO:0000256" key="2">
    <source>
        <dbReference type="ARBA" id="ARBA00023136"/>
    </source>
</evidence>
<dbReference type="InterPro" id="IPR002165">
    <property type="entry name" value="Plexin_repeat"/>
</dbReference>
<dbReference type="InterPro" id="IPR027231">
    <property type="entry name" value="Semaphorin"/>
</dbReference>
<evidence type="ECO:0000256" key="3">
    <source>
        <dbReference type="ARBA" id="ARBA00023157"/>
    </source>
</evidence>
<keyword evidence="9" id="KW-1185">Reference proteome</keyword>
<dbReference type="PANTHER" id="PTHR11036:SF11">
    <property type="entry name" value="SEMAPHORIN-6C"/>
    <property type="match status" value="1"/>
</dbReference>
<accession>A0A8C4NH77</accession>
<dbReference type="Gene3D" id="3.30.1680.10">
    <property type="entry name" value="ligand-binding face of the semaphorins, domain 2"/>
    <property type="match status" value="1"/>
</dbReference>
<dbReference type="GO" id="GO:0001755">
    <property type="term" value="P:neural crest cell migration"/>
    <property type="evidence" value="ECO:0007669"/>
    <property type="project" value="TreeGrafter"/>
</dbReference>
<keyword evidence="4" id="KW-0325">Glycoprotein</keyword>
<dbReference type="InterPro" id="IPR001627">
    <property type="entry name" value="Semap_dom"/>
</dbReference>
<evidence type="ECO:0000259" key="7">
    <source>
        <dbReference type="PROSITE" id="PS51004"/>
    </source>
</evidence>
<feature type="compositionally biased region" description="Low complexity" evidence="6">
    <location>
        <begin position="932"/>
        <end position="943"/>
    </location>
</feature>
<evidence type="ECO:0000256" key="1">
    <source>
        <dbReference type="ARBA" id="ARBA00004370"/>
    </source>
</evidence>
<dbReference type="GO" id="GO:0007411">
    <property type="term" value="P:axon guidance"/>
    <property type="evidence" value="ECO:0007669"/>
    <property type="project" value="TreeGrafter"/>
</dbReference>
<dbReference type="InterPro" id="IPR015943">
    <property type="entry name" value="WD40/YVTN_repeat-like_dom_sf"/>
</dbReference>